<gene>
    <name evidence="2" type="ORF">OLEA9_A050450</name>
</gene>
<dbReference type="Gramene" id="OE9A050450T1">
    <property type="protein sequence ID" value="OE9A050450C1"/>
    <property type="gene ID" value="OE9A050450"/>
</dbReference>
<accession>A0A8S0QN14</accession>
<feature type="compositionally biased region" description="Low complexity" evidence="1">
    <location>
        <begin position="54"/>
        <end position="64"/>
    </location>
</feature>
<dbReference type="Proteomes" id="UP000594638">
    <property type="component" value="Unassembled WGS sequence"/>
</dbReference>
<evidence type="ECO:0000256" key="1">
    <source>
        <dbReference type="SAM" id="MobiDB-lite"/>
    </source>
</evidence>
<dbReference type="AlphaFoldDB" id="A0A8S0QN14"/>
<reference evidence="2 3" key="1">
    <citation type="submission" date="2019-12" db="EMBL/GenBank/DDBJ databases">
        <authorList>
            <person name="Alioto T."/>
            <person name="Alioto T."/>
            <person name="Gomez Garrido J."/>
        </authorList>
    </citation>
    <scope>NUCLEOTIDE SEQUENCE [LARGE SCALE GENOMIC DNA]</scope>
</reference>
<evidence type="ECO:0000313" key="2">
    <source>
        <dbReference type="EMBL" id="CAA2968391.1"/>
    </source>
</evidence>
<protein>
    <submittedName>
        <fullName evidence="2">Uncharacterized protein</fullName>
    </submittedName>
</protein>
<name>A0A8S0QN14_OLEEU</name>
<feature type="compositionally biased region" description="Basic residues" evidence="1">
    <location>
        <begin position="41"/>
        <end position="53"/>
    </location>
</feature>
<proteinExistence type="predicted"/>
<sequence length="82" mass="8810">MQKKQNGSDPAATTLILLIGHNGDIVAHGFGGVIVLERANTRPRPRRRHRHSRSVAATSSSSLSGEVAVVADDELRERQIGS</sequence>
<dbReference type="EMBL" id="CACTIH010001906">
    <property type="protein sequence ID" value="CAA2968391.1"/>
    <property type="molecule type" value="Genomic_DNA"/>
</dbReference>
<keyword evidence="3" id="KW-1185">Reference proteome</keyword>
<evidence type="ECO:0000313" key="3">
    <source>
        <dbReference type="Proteomes" id="UP000594638"/>
    </source>
</evidence>
<organism evidence="2 3">
    <name type="scientific">Olea europaea subsp. europaea</name>
    <dbReference type="NCBI Taxonomy" id="158383"/>
    <lineage>
        <taxon>Eukaryota</taxon>
        <taxon>Viridiplantae</taxon>
        <taxon>Streptophyta</taxon>
        <taxon>Embryophyta</taxon>
        <taxon>Tracheophyta</taxon>
        <taxon>Spermatophyta</taxon>
        <taxon>Magnoliopsida</taxon>
        <taxon>eudicotyledons</taxon>
        <taxon>Gunneridae</taxon>
        <taxon>Pentapetalae</taxon>
        <taxon>asterids</taxon>
        <taxon>lamiids</taxon>
        <taxon>Lamiales</taxon>
        <taxon>Oleaceae</taxon>
        <taxon>Oleeae</taxon>
        <taxon>Olea</taxon>
    </lineage>
</organism>
<feature type="region of interest" description="Disordered" evidence="1">
    <location>
        <begin position="40"/>
        <end position="68"/>
    </location>
</feature>
<comment type="caution">
    <text evidence="2">The sequence shown here is derived from an EMBL/GenBank/DDBJ whole genome shotgun (WGS) entry which is preliminary data.</text>
</comment>